<evidence type="ECO:0000313" key="1">
    <source>
        <dbReference type="EMBL" id="ANZ38816.1"/>
    </source>
</evidence>
<sequence length="137" mass="15246">MTDWNLFLIVDAEPEEISSTPPDRVVALQGRRLLPLPDNGYQLLLAWVAGPRRVVRTPAPPHPDSDVVDAFVNSYLVEAGAPPRPGGFHWYLDLPADVEPADVWRLVDGGSERGSQVDLRLVRQAMERGVDTLYHRA</sequence>
<dbReference type="EMBL" id="CP016793">
    <property type="protein sequence ID" value="ANZ38816.1"/>
    <property type="molecule type" value="Genomic_DNA"/>
</dbReference>
<dbReference type="OrthoDB" id="4476365at2"/>
<proteinExistence type="predicted"/>
<keyword evidence="2" id="KW-1185">Reference proteome</keyword>
<evidence type="ECO:0000313" key="2">
    <source>
        <dbReference type="Proteomes" id="UP000093053"/>
    </source>
</evidence>
<dbReference type="InterPro" id="IPR046000">
    <property type="entry name" value="DUF5956"/>
</dbReference>
<dbReference type="RefSeq" id="WP_065917161.1">
    <property type="nucleotide sequence ID" value="NZ_CP016793.1"/>
</dbReference>
<dbReference type="KEGG" id="led:BBK82_24875"/>
<gene>
    <name evidence="1" type="ORF">BBK82_24875</name>
</gene>
<dbReference type="AlphaFoldDB" id="A0A1B2HM80"/>
<reference evidence="1 2" key="1">
    <citation type="submission" date="2016-07" db="EMBL/GenBank/DDBJ databases">
        <title>Complete genome sequence of the Lentzea guizhouensis DHS C013.</title>
        <authorList>
            <person name="Cao C."/>
        </authorList>
    </citation>
    <scope>NUCLEOTIDE SEQUENCE [LARGE SCALE GENOMIC DNA]</scope>
    <source>
        <strain evidence="1 2">DHS C013</strain>
    </source>
</reference>
<organism evidence="1 2">
    <name type="scientific">Lentzea guizhouensis</name>
    <dbReference type="NCBI Taxonomy" id="1586287"/>
    <lineage>
        <taxon>Bacteria</taxon>
        <taxon>Bacillati</taxon>
        <taxon>Actinomycetota</taxon>
        <taxon>Actinomycetes</taxon>
        <taxon>Pseudonocardiales</taxon>
        <taxon>Pseudonocardiaceae</taxon>
        <taxon>Lentzea</taxon>
    </lineage>
</organism>
<name>A0A1B2HM80_9PSEU</name>
<protein>
    <submittedName>
        <fullName evidence="1">Uncharacterized protein</fullName>
    </submittedName>
</protein>
<accession>A0A1B2HM80</accession>
<dbReference type="Proteomes" id="UP000093053">
    <property type="component" value="Chromosome"/>
</dbReference>
<dbReference type="Pfam" id="PF19381">
    <property type="entry name" value="DUF5956"/>
    <property type="match status" value="1"/>
</dbReference>
<dbReference type="STRING" id="1586287.BBK82_24875"/>